<dbReference type="PANTHER" id="PTHR30346">
    <property type="entry name" value="TRANSCRIPTIONAL DUAL REGULATOR HCAR-RELATED"/>
    <property type="match status" value="1"/>
</dbReference>
<evidence type="ECO:0000256" key="3">
    <source>
        <dbReference type="ARBA" id="ARBA00023125"/>
    </source>
</evidence>
<gene>
    <name evidence="6" type="ORF">SAMN06296429_11072</name>
</gene>
<evidence type="ECO:0000256" key="2">
    <source>
        <dbReference type="ARBA" id="ARBA00023015"/>
    </source>
</evidence>
<protein>
    <submittedName>
        <fullName evidence="6">DNA-binding transcriptional regulator, LysR family</fullName>
    </submittedName>
</protein>
<dbReference type="SUPFAM" id="SSF53850">
    <property type="entry name" value="Periplasmic binding protein-like II"/>
    <property type="match status" value="1"/>
</dbReference>
<evidence type="ECO:0000256" key="4">
    <source>
        <dbReference type="ARBA" id="ARBA00023163"/>
    </source>
</evidence>
<evidence type="ECO:0000313" key="7">
    <source>
        <dbReference type="Proteomes" id="UP000192634"/>
    </source>
</evidence>
<dbReference type="InterPro" id="IPR000847">
    <property type="entry name" value="LysR_HTH_N"/>
</dbReference>
<reference evidence="6 7" key="1">
    <citation type="submission" date="2017-04" db="EMBL/GenBank/DDBJ databases">
        <authorList>
            <person name="Afonso C.L."/>
            <person name="Miller P.J."/>
            <person name="Scott M.A."/>
            <person name="Spackman E."/>
            <person name="Goraichik I."/>
            <person name="Dimitrov K.M."/>
            <person name="Suarez D.L."/>
            <person name="Swayne D.E."/>
        </authorList>
    </citation>
    <scope>NUCLEOTIDE SEQUENCE [LARGE SCALE GENOMIC DNA]</scope>
    <source>
        <strain evidence="6 7">CGMCC 1.12511</strain>
    </source>
</reference>
<evidence type="ECO:0000313" key="6">
    <source>
        <dbReference type="EMBL" id="SMC80778.1"/>
    </source>
</evidence>
<dbReference type="SUPFAM" id="SSF46785">
    <property type="entry name" value="Winged helix' DNA-binding domain"/>
    <property type="match status" value="1"/>
</dbReference>
<dbReference type="Pfam" id="PF00126">
    <property type="entry name" value="HTH_1"/>
    <property type="match status" value="1"/>
</dbReference>
<dbReference type="GO" id="GO:0003677">
    <property type="term" value="F:DNA binding"/>
    <property type="evidence" value="ECO:0007669"/>
    <property type="project" value="UniProtKB-KW"/>
</dbReference>
<dbReference type="Pfam" id="PF03466">
    <property type="entry name" value="LysR_substrate"/>
    <property type="match status" value="1"/>
</dbReference>
<dbReference type="Gene3D" id="3.40.190.10">
    <property type="entry name" value="Periplasmic binding protein-like II"/>
    <property type="match status" value="2"/>
</dbReference>
<name>A0A1W2C7W9_9MICO</name>
<keyword evidence="2" id="KW-0805">Transcription regulation</keyword>
<dbReference type="InterPro" id="IPR005119">
    <property type="entry name" value="LysR_subst-bd"/>
</dbReference>
<dbReference type="GO" id="GO:0032993">
    <property type="term" value="C:protein-DNA complex"/>
    <property type="evidence" value="ECO:0007669"/>
    <property type="project" value="TreeGrafter"/>
</dbReference>
<keyword evidence="3 6" id="KW-0238">DNA-binding</keyword>
<dbReference type="GO" id="GO:0003700">
    <property type="term" value="F:DNA-binding transcription factor activity"/>
    <property type="evidence" value="ECO:0007669"/>
    <property type="project" value="InterPro"/>
</dbReference>
<dbReference type="RefSeq" id="WP_084451935.1">
    <property type="nucleotide sequence ID" value="NZ_FWXN01000010.1"/>
</dbReference>
<keyword evidence="4" id="KW-0804">Transcription</keyword>
<dbReference type="PROSITE" id="PS50931">
    <property type="entry name" value="HTH_LYSR"/>
    <property type="match status" value="1"/>
</dbReference>
<comment type="similarity">
    <text evidence="1">Belongs to the LysR transcriptional regulatory family.</text>
</comment>
<organism evidence="6 7">
    <name type="scientific">Janibacter indicus</name>
    <dbReference type="NCBI Taxonomy" id="857417"/>
    <lineage>
        <taxon>Bacteria</taxon>
        <taxon>Bacillati</taxon>
        <taxon>Actinomycetota</taxon>
        <taxon>Actinomycetes</taxon>
        <taxon>Micrococcales</taxon>
        <taxon>Intrasporangiaceae</taxon>
        <taxon>Janibacter</taxon>
    </lineage>
</organism>
<dbReference type="EMBL" id="FWXN01000010">
    <property type="protein sequence ID" value="SMC80778.1"/>
    <property type="molecule type" value="Genomic_DNA"/>
</dbReference>
<dbReference type="InterPro" id="IPR036388">
    <property type="entry name" value="WH-like_DNA-bd_sf"/>
</dbReference>
<dbReference type="Gene3D" id="1.10.10.10">
    <property type="entry name" value="Winged helix-like DNA-binding domain superfamily/Winged helix DNA-binding domain"/>
    <property type="match status" value="1"/>
</dbReference>
<dbReference type="CDD" id="cd08423">
    <property type="entry name" value="PBP2_LTTR_like_6"/>
    <property type="match status" value="1"/>
</dbReference>
<dbReference type="PANTHER" id="PTHR30346:SF29">
    <property type="entry name" value="LYSR SUBSTRATE-BINDING"/>
    <property type="match status" value="1"/>
</dbReference>
<evidence type="ECO:0000259" key="5">
    <source>
        <dbReference type="PROSITE" id="PS50931"/>
    </source>
</evidence>
<dbReference type="AlphaFoldDB" id="A0A1W2C7W9"/>
<dbReference type="OrthoDB" id="4131546at2"/>
<proteinExistence type="inferred from homology"/>
<accession>A0A1W2C7W9</accession>
<sequence>MIDLAALRSLTSIAGRGTLARAAAELGYTPSAVSQQVKRLERELGTPLLAPAGRGVVLTPAGRALVDASGDVFAALEVASSAARSVAGGRPTGLLRIGAFSTAIRGLLAPALVDLGRHHPDLRVDIIELDPLEALSAVDVGSVDLAFVHDADGVPTAAPASVRQSVVHTDRGDLAVPAGHPLAEASASVEETDLAAHSWVTSPPGTVCHQWFRRLFAASGREPDVRHVADDFSTQLALVASSNVLALVPRLARPEVPDGVVVRQLATAPTREVRAAWRVSAHDSPAIRAVLSQWVDPDGGLGT</sequence>
<feature type="domain" description="HTH lysR-type" evidence="5">
    <location>
        <begin position="2"/>
        <end position="59"/>
    </location>
</feature>
<dbReference type="Proteomes" id="UP000192634">
    <property type="component" value="Unassembled WGS sequence"/>
</dbReference>
<evidence type="ECO:0000256" key="1">
    <source>
        <dbReference type="ARBA" id="ARBA00009437"/>
    </source>
</evidence>
<dbReference type="InterPro" id="IPR036390">
    <property type="entry name" value="WH_DNA-bd_sf"/>
</dbReference>